<gene>
    <name evidence="3" type="ORF">EJ08DRAFT_724596</name>
</gene>
<protein>
    <submittedName>
        <fullName evidence="3">HAD-superfamily hydrolase, subfamily IA, variant 2</fullName>
    </submittedName>
</protein>
<dbReference type="GO" id="GO:0016791">
    <property type="term" value="F:phosphatase activity"/>
    <property type="evidence" value="ECO:0007669"/>
    <property type="project" value="UniProtKB-ARBA"/>
</dbReference>
<name>A0A9P4NJB1_9PEZI</name>
<dbReference type="InterPro" id="IPR006439">
    <property type="entry name" value="HAD-SF_hydro_IA"/>
</dbReference>
<proteinExistence type="predicted"/>
<dbReference type="PANTHER" id="PTHR43316">
    <property type="entry name" value="HYDROLASE, HALOACID DELAHOGENASE-RELATED"/>
    <property type="match status" value="1"/>
</dbReference>
<reference evidence="3" key="1">
    <citation type="journal article" date="2020" name="Stud. Mycol.">
        <title>101 Dothideomycetes genomes: a test case for predicting lifestyles and emergence of pathogens.</title>
        <authorList>
            <person name="Haridas S."/>
            <person name="Albert R."/>
            <person name="Binder M."/>
            <person name="Bloem J."/>
            <person name="Labutti K."/>
            <person name="Salamov A."/>
            <person name="Andreopoulos B."/>
            <person name="Baker S."/>
            <person name="Barry K."/>
            <person name="Bills G."/>
            <person name="Bluhm B."/>
            <person name="Cannon C."/>
            <person name="Castanera R."/>
            <person name="Culley D."/>
            <person name="Daum C."/>
            <person name="Ezra D."/>
            <person name="Gonzalez J."/>
            <person name="Henrissat B."/>
            <person name="Kuo A."/>
            <person name="Liang C."/>
            <person name="Lipzen A."/>
            <person name="Lutzoni F."/>
            <person name="Magnuson J."/>
            <person name="Mondo S."/>
            <person name="Nolan M."/>
            <person name="Ohm R."/>
            <person name="Pangilinan J."/>
            <person name="Park H.-J."/>
            <person name="Ramirez L."/>
            <person name="Alfaro M."/>
            <person name="Sun H."/>
            <person name="Tritt A."/>
            <person name="Yoshinaga Y."/>
            <person name="Zwiers L.-H."/>
            <person name="Turgeon B."/>
            <person name="Goodwin S."/>
            <person name="Spatafora J."/>
            <person name="Crous P."/>
            <person name="Grigoriev I."/>
        </authorList>
    </citation>
    <scope>NUCLEOTIDE SEQUENCE</scope>
    <source>
        <strain evidence="3">CBS 130266</strain>
    </source>
</reference>
<comment type="caution">
    <text evidence="3">The sequence shown here is derived from an EMBL/GenBank/DDBJ whole genome shotgun (WGS) entry which is preliminary data.</text>
</comment>
<keyword evidence="4" id="KW-1185">Reference proteome</keyword>
<keyword evidence="2" id="KW-0732">Signal</keyword>
<dbReference type="Proteomes" id="UP000800235">
    <property type="component" value="Unassembled WGS sequence"/>
</dbReference>
<keyword evidence="1 3" id="KW-0378">Hydrolase</keyword>
<evidence type="ECO:0000313" key="3">
    <source>
        <dbReference type="EMBL" id="KAF2423610.1"/>
    </source>
</evidence>
<dbReference type="NCBIfam" id="TIGR01549">
    <property type="entry name" value="HAD-SF-IA-v1"/>
    <property type="match status" value="1"/>
</dbReference>
<evidence type="ECO:0000256" key="2">
    <source>
        <dbReference type="SAM" id="SignalP"/>
    </source>
</evidence>
<feature type="chain" id="PRO_5040332640" evidence="2">
    <location>
        <begin position="28"/>
        <end position="207"/>
    </location>
</feature>
<dbReference type="InterPro" id="IPR023198">
    <property type="entry name" value="PGP-like_dom2"/>
</dbReference>
<dbReference type="InterPro" id="IPR023214">
    <property type="entry name" value="HAD_sf"/>
</dbReference>
<evidence type="ECO:0000256" key="1">
    <source>
        <dbReference type="ARBA" id="ARBA00022801"/>
    </source>
</evidence>
<sequence>MESPKAIIFHLLTALLDSWSTWNTAAGSSEAGRRWRARYLEITFGCGPYQTYEDLVRQAARDAGLPETAPTALLQNWDSLKPWDEVSAVLKKLKEKGYRLGVITNCSRSLGHRACEQVGVDFDVVLTAEEVGSFYKPDPRAYASVIDAFNLKASDVFFVAGSSGDVVGAAEAGMKVIWHNHVGLPARPGSNPILHGRTLKEALVDFL</sequence>
<dbReference type="Gene3D" id="1.10.150.240">
    <property type="entry name" value="Putative phosphatase, domain 2"/>
    <property type="match status" value="1"/>
</dbReference>
<dbReference type="OrthoDB" id="20198at2759"/>
<dbReference type="NCBIfam" id="TIGR01493">
    <property type="entry name" value="HAD-SF-IA-v2"/>
    <property type="match status" value="1"/>
</dbReference>
<accession>A0A9P4NJB1</accession>
<feature type="signal peptide" evidence="2">
    <location>
        <begin position="1"/>
        <end position="27"/>
    </location>
</feature>
<dbReference type="PRINTS" id="PR00413">
    <property type="entry name" value="HADHALOGNASE"/>
</dbReference>
<dbReference type="Pfam" id="PF13419">
    <property type="entry name" value="HAD_2"/>
    <property type="match status" value="1"/>
</dbReference>
<organism evidence="3 4">
    <name type="scientific">Tothia fuscella</name>
    <dbReference type="NCBI Taxonomy" id="1048955"/>
    <lineage>
        <taxon>Eukaryota</taxon>
        <taxon>Fungi</taxon>
        <taxon>Dikarya</taxon>
        <taxon>Ascomycota</taxon>
        <taxon>Pezizomycotina</taxon>
        <taxon>Dothideomycetes</taxon>
        <taxon>Pleosporomycetidae</taxon>
        <taxon>Venturiales</taxon>
        <taxon>Cylindrosympodiaceae</taxon>
        <taxon>Tothia</taxon>
    </lineage>
</organism>
<evidence type="ECO:0000313" key="4">
    <source>
        <dbReference type="Proteomes" id="UP000800235"/>
    </source>
</evidence>
<dbReference type="InterPro" id="IPR051540">
    <property type="entry name" value="S-2-haloacid_dehalogenase"/>
</dbReference>
<dbReference type="PANTHER" id="PTHR43316:SF3">
    <property type="entry name" value="HALOACID DEHALOGENASE, TYPE II (AFU_ORTHOLOGUE AFUA_2G07750)-RELATED"/>
    <property type="match status" value="1"/>
</dbReference>
<dbReference type="SUPFAM" id="SSF56784">
    <property type="entry name" value="HAD-like"/>
    <property type="match status" value="1"/>
</dbReference>
<dbReference type="InterPro" id="IPR041492">
    <property type="entry name" value="HAD_2"/>
</dbReference>
<dbReference type="AlphaFoldDB" id="A0A9P4NJB1"/>
<dbReference type="InterPro" id="IPR036412">
    <property type="entry name" value="HAD-like_sf"/>
</dbReference>
<dbReference type="Gene3D" id="3.40.50.1000">
    <property type="entry name" value="HAD superfamily/HAD-like"/>
    <property type="match status" value="1"/>
</dbReference>
<dbReference type="EMBL" id="MU007080">
    <property type="protein sequence ID" value="KAF2423610.1"/>
    <property type="molecule type" value="Genomic_DNA"/>
</dbReference>